<keyword evidence="3" id="KW-0285">Flavoprotein</keyword>
<dbReference type="InterPro" id="IPR006076">
    <property type="entry name" value="FAD-dep_OxRdtase"/>
</dbReference>
<evidence type="ECO:0000259" key="6">
    <source>
        <dbReference type="Pfam" id="PF01266"/>
    </source>
</evidence>
<keyword evidence="4" id="KW-0274">FAD</keyword>
<comment type="caution">
    <text evidence="7">The sequence shown here is derived from an EMBL/GenBank/DDBJ whole genome shotgun (WGS) entry which is preliminary data.</text>
</comment>
<dbReference type="Pfam" id="PF01266">
    <property type="entry name" value="DAO"/>
    <property type="match status" value="1"/>
</dbReference>
<dbReference type="PANTHER" id="PTHR10961:SF26">
    <property type="entry name" value="L-SACCHAROPINE OXIDASE"/>
    <property type="match status" value="1"/>
</dbReference>
<dbReference type="Proteomes" id="UP001309876">
    <property type="component" value="Unassembled WGS sequence"/>
</dbReference>
<dbReference type="PANTHER" id="PTHR10961">
    <property type="entry name" value="PEROXISOMAL SARCOSINE OXIDASE"/>
    <property type="match status" value="1"/>
</dbReference>
<evidence type="ECO:0000313" key="7">
    <source>
        <dbReference type="EMBL" id="KAK5081032.1"/>
    </source>
</evidence>
<reference evidence="7 8" key="1">
    <citation type="submission" date="2023-08" db="EMBL/GenBank/DDBJ databases">
        <title>Black Yeasts Isolated from many extreme environments.</title>
        <authorList>
            <person name="Coleine C."/>
            <person name="Stajich J.E."/>
            <person name="Selbmann L."/>
        </authorList>
    </citation>
    <scope>NUCLEOTIDE SEQUENCE [LARGE SCALE GENOMIC DNA]</scope>
    <source>
        <strain evidence="7 8">CCFEE 5910</strain>
    </source>
</reference>
<dbReference type="EMBL" id="JAVRRJ010000011">
    <property type="protein sequence ID" value="KAK5081032.1"/>
    <property type="molecule type" value="Genomic_DNA"/>
</dbReference>
<feature type="domain" description="FAD dependent oxidoreductase" evidence="6">
    <location>
        <begin position="9"/>
        <end position="386"/>
    </location>
</feature>
<sequence>MTANKSEPIIILGSGTWGLSTALHLVNEGHSNITVFDRASEIPSRYSAGYDINKIVRPEYEDPFYTDLALKAIQGWKTPLFGPYFHKTGYVVATSGRAPQKAIKHLNEALASIKDHPVFKSHITPLNKPQDFKDLFWQFRGPVTGFSGYLNRFAGYAHSANAMKGVHHHLAGRGVKFVLGPENGRVTKLVYDTSKARRCVGVRTADGQEHKATLIVSCLGAYQAELIPDVGKFSVAKSWSVAHVQLTESECDLLRGIPVINVRDLGFFFEPDPATRLLKLCPLGAGYINTDKKTGISLPPLNNLPPPQDYIPAEDEAKLRQLLRETLPWLANRPFVDQKICWFADTADSEFCVDFVPDTDRSLIVLSGDSGHGFKMMPIVGSWVLDLLKDGHQKMKRWQWKKPEGENMAAWGDAVSWRIGTTREIGDVVQERDRMIRARL</sequence>
<organism evidence="7 8">
    <name type="scientific">Lithohypha guttulata</name>
    <dbReference type="NCBI Taxonomy" id="1690604"/>
    <lineage>
        <taxon>Eukaryota</taxon>
        <taxon>Fungi</taxon>
        <taxon>Dikarya</taxon>
        <taxon>Ascomycota</taxon>
        <taxon>Pezizomycotina</taxon>
        <taxon>Eurotiomycetes</taxon>
        <taxon>Chaetothyriomycetidae</taxon>
        <taxon>Chaetothyriales</taxon>
        <taxon>Trichomeriaceae</taxon>
        <taxon>Lithohypha</taxon>
    </lineage>
</organism>
<evidence type="ECO:0000256" key="5">
    <source>
        <dbReference type="ARBA" id="ARBA00023002"/>
    </source>
</evidence>
<comment type="cofactor">
    <cofactor evidence="1">
        <name>FAD</name>
        <dbReference type="ChEBI" id="CHEBI:57692"/>
    </cofactor>
</comment>
<keyword evidence="5" id="KW-0560">Oxidoreductase</keyword>
<dbReference type="AlphaFoldDB" id="A0AAN7STG9"/>
<dbReference type="InterPro" id="IPR036188">
    <property type="entry name" value="FAD/NAD-bd_sf"/>
</dbReference>
<evidence type="ECO:0000256" key="4">
    <source>
        <dbReference type="ARBA" id="ARBA00022827"/>
    </source>
</evidence>
<dbReference type="InterPro" id="IPR045170">
    <property type="entry name" value="MTOX"/>
</dbReference>
<accession>A0AAN7STG9</accession>
<proteinExistence type="inferred from homology"/>
<evidence type="ECO:0000256" key="1">
    <source>
        <dbReference type="ARBA" id="ARBA00001974"/>
    </source>
</evidence>
<dbReference type="GO" id="GO:0008115">
    <property type="term" value="F:sarcosine oxidase activity"/>
    <property type="evidence" value="ECO:0007669"/>
    <property type="project" value="TreeGrafter"/>
</dbReference>
<protein>
    <recommendedName>
        <fullName evidence="6">FAD dependent oxidoreductase domain-containing protein</fullName>
    </recommendedName>
</protein>
<evidence type="ECO:0000256" key="3">
    <source>
        <dbReference type="ARBA" id="ARBA00022630"/>
    </source>
</evidence>
<dbReference type="SUPFAM" id="SSF51905">
    <property type="entry name" value="FAD/NAD(P)-binding domain"/>
    <property type="match status" value="1"/>
</dbReference>
<gene>
    <name evidence="7" type="ORF">LTR05_008349</name>
</gene>
<evidence type="ECO:0000313" key="8">
    <source>
        <dbReference type="Proteomes" id="UP001309876"/>
    </source>
</evidence>
<dbReference type="Gene3D" id="3.50.50.60">
    <property type="entry name" value="FAD/NAD(P)-binding domain"/>
    <property type="match status" value="1"/>
</dbReference>
<dbReference type="GO" id="GO:0050660">
    <property type="term" value="F:flavin adenine dinucleotide binding"/>
    <property type="evidence" value="ECO:0007669"/>
    <property type="project" value="InterPro"/>
</dbReference>
<dbReference type="GO" id="GO:0051698">
    <property type="term" value="F:saccharopine oxidase activity"/>
    <property type="evidence" value="ECO:0007669"/>
    <property type="project" value="TreeGrafter"/>
</dbReference>
<comment type="similarity">
    <text evidence="2">Belongs to the MSOX/MTOX family.</text>
</comment>
<name>A0AAN7STG9_9EURO</name>
<evidence type="ECO:0000256" key="2">
    <source>
        <dbReference type="ARBA" id="ARBA00010989"/>
    </source>
</evidence>
<keyword evidence="8" id="KW-1185">Reference proteome</keyword>
<dbReference type="Gene3D" id="3.30.9.10">
    <property type="entry name" value="D-Amino Acid Oxidase, subunit A, domain 2"/>
    <property type="match status" value="1"/>
</dbReference>